<keyword evidence="5 6" id="KW-0472">Membrane</keyword>
<evidence type="ECO:0000256" key="2">
    <source>
        <dbReference type="ARBA" id="ARBA00022475"/>
    </source>
</evidence>
<organism evidence="7 8">
    <name type="scientific">Halorarum salinum</name>
    <dbReference type="NCBI Taxonomy" id="2743089"/>
    <lineage>
        <taxon>Archaea</taxon>
        <taxon>Methanobacteriati</taxon>
        <taxon>Methanobacteriota</taxon>
        <taxon>Stenosarchaea group</taxon>
        <taxon>Halobacteria</taxon>
        <taxon>Halobacteriales</taxon>
        <taxon>Haloferacaceae</taxon>
        <taxon>Halorarum</taxon>
    </lineage>
</organism>
<dbReference type="Gene3D" id="3.40.50.620">
    <property type="entry name" value="HUPs"/>
    <property type="match status" value="1"/>
</dbReference>
<feature type="transmembrane region" description="Helical" evidence="6">
    <location>
        <begin position="223"/>
        <end position="246"/>
    </location>
</feature>
<dbReference type="Proteomes" id="UP000509626">
    <property type="component" value="Chromosome"/>
</dbReference>
<dbReference type="KEGG" id="halu:HUG12_14685"/>
<dbReference type="NCBIfam" id="NF009295">
    <property type="entry name" value="PRK12652.1"/>
    <property type="match status" value="1"/>
</dbReference>
<evidence type="ECO:0000256" key="6">
    <source>
        <dbReference type="SAM" id="Phobius"/>
    </source>
</evidence>
<feature type="transmembrane region" description="Helical" evidence="6">
    <location>
        <begin position="188"/>
        <end position="211"/>
    </location>
</feature>
<reference evidence="7 8" key="1">
    <citation type="submission" date="2020-06" db="EMBL/GenBank/DDBJ databases">
        <title>NJ-3-1, isolated from saline soil.</title>
        <authorList>
            <person name="Cui H.L."/>
            <person name="Shi X."/>
        </authorList>
    </citation>
    <scope>NUCLEOTIDE SEQUENCE [LARGE SCALE GENOMIC DNA]</scope>
    <source>
        <strain evidence="7 8">NJ-3-1</strain>
    </source>
</reference>
<evidence type="ECO:0000256" key="4">
    <source>
        <dbReference type="ARBA" id="ARBA00022989"/>
    </source>
</evidence>
<keyword evidence="2" id="KW-1003">Cell membrane</keyword>
<keyword evidence="8" id="KW-1185">Reference proteome</keyword>
<dbReference type="OrthoDB" id="85180at2157"/>
<sequence>MTGGAVLVPVEESTTLRNTVAHVLHEAAESEAATPVVHFVYPLSSRGRLGDEDEEARELLERIELWAEEDLGEDDRRVRVVTATVGEDEYLFSPGDYADVLERYASQHDVESVVLDPEYNPTGATPLLPALESEIRGTGLSVEEAPVDRPTRRSRLVRRSGAGQFLLLFGLSTVFYLLLAWSLAPYDLVTGVVTGAVVSTVLWHVSLTGPIQPRRLFGQMGRLCLYVPFLLWEIAKANVGIAYVVLHPKLPIDPEVVEFDAAVWSEIPVATLANSITLTPGTLTIDVESRHFTIHTLTAGAREDLFDGSLERAVRFVFYGRNAARMPTPSEREGR</sequence>
<keyword evidence="3 6" id="KW-0812">Transmembrane</keyword>
<gene>
    <name evidence="7" type="ORF">HUG12_14685</name>
</gene>
<protein>
    <submittedName>
        <fullName evidence="7">Monovalent cation/H+ antiporter subunit E</fullName>
    </submittedName>
</protein>
<dbReference type="Pfam" id="PF01899">
    <property type="entry name" value="MNHE"/>
    <property type="match status" value="1"/>
</dbReference>
<evidence type="ECO:0000256" key="5">
    <source>
        <dbReference type="ARBA" id="ARBA00023136"/>
    </source>
</evidence>
<evidence type="ECO:0000313" key="7">
    <source>
        <dbReference type="EMBL" id="QLG64072.1"/>
    </source>
</evidence>
<name>A0A7D5LDD2_9EURY</name>
<evidence type="ECO:0000256" key="3">
    <source>
        <dbReference type="ARBA" id="ARBA00022692"/>
    </source>
</evidence>
<evidence type="ECO:0000313" key="8">
    <source>
        <dbReference type="Proteomes" id="UP000509626"/>
    </source>
</evidence>
<dbReference type="GO" id="GO:0005886">
    <property type="term" value="C:plasma membrane"/>
    <property type="evidence" value="ECO:0007669"/>
    <property type="project" value="UniProtKB-SubCell"/>
</dbReference>
<feature type="transmembrane region" description="Helical" evidence="6">
    <location>
        <begin position="162"/>
        <end position="182"/>
    </location>
</feature>
<proteinExistence type="predicted"/>
<dbReference type="EMBL" id="CP058579">
    <property type="protein sequence ID" value="QLG64072.1"/>
    <property type="molecule type" value="Genomic_DNA"/>
</dbReference>
<dbReference type="PANTHER" id="PTHR34584">
    <property type="entry name" value="NA(+)/H(+) ANTIPORTER SUBUNIT E1"/>
    <property type="match status" value="1"/>
</dbReference>
<evidence type="ECO:0000256" key="1">
    <source>
        <dbReference type="ARBA" id="ARBA00004651"/>
    </source>
</evidence>
<dbReference type="InterPro" id="IPR002758">
    <property type="entry name" value="Cation_antiport_E"/>
</dbReference>
<comment type="subcellular location">
    <subcellularLocation>
        <location evidence="1">Cell membrane</location>
        <topology evidence="1">Multi-pass membrane protein</topology>
    </subcellularLocation>
</comment>
<keyword evidence="4 6" id="KW-1133">Transmembrane helix</keyword>
<dbReference type="GO" id="GO:0008324">
    <property type="term" value="F:monoatomic cation transmembrane transporter activity"/>
    <property type="evidence" value="ECO:0007669"/>
    <property type="project" value="InterPro"/>
</dbReference>
<dbReference type="PANTHER" id="PTHR34584:SF1">
    <property type="entry name" value="NA(+)_H(+) ANTIPORTER SUBUNIT E1"/>
    <property type="match status" value="1"/>
</dbReference>
<dbReference type="InterPro" id="IPR014729">
    <property type="entry name" value="Rossmann-like_a/b/a_fold"/>
</dbReference>
<dbReference type="AlphaFoldDB" id="A0A7D5LDD2"/>
<accession>A0A7D5LDD2</accession>